<accession>A0A8H4LM52</accession>
<evidence type="ECO:0000313" key="4">
    <source>
        <dbReference type="EMBL" id="KAF4470633.1"/>
    </source>
</evidence>
<comment type="caution">
    <text evidence="4">The sequence shown here is derived from an EMBL/GenBank/DDBJ whole genome shotgun (WGS) entry which is preliminary data.</text>
</comment>
<name>A0A8H4LM52_9HYPO</name>
<feature type="region of interest" description="Disordered" evidence="2">
    <location>
        <begin position="44"/>
        <end position="93"/>
    </location>
</feature>
<keyword evidence="1" id="KW-0539">Nucleus</keyword>
<gene>
    <name evidence="4" type="ORF">FALBO_2466</name>
</gene>
<dbReference type="Proteomes" id="UP000554235">
    <property type="component" value="Unassembled WGS sequence"/>
</dbReference>
<proteinExistence type="predicted"/>
<evidence type="ECO:0000259" key="3">
    <source>
        <dbReference type="SMART" id="SM00906"/>
    </source>
</evidence>
<feature type="compositionally biased region" description="Basic and acidic residues" evidence="2">
    <location>
        <begin position="44"/>
        <end position="54"/>
    </location>
</feature>
<dbReference type="CDD" id="cd12148">
    <property type="entry name" value="fungal_TF_MHR"/>
    <property type="match status" value="1"/>
</dbReference>
<dbReference type="InterPro" id="IPR007219">
    <property type="entry name" value="XnlR_reg_dom"/>
</dbReference>
<sequence>MDADTPFPNSVAGVDKERFAVIEPFLNATVARNWATNVSMRNEHPIRQDQELPRIRNSPIPAFPSPEDGNEPEGTTASPSPVPQPTTPILPTNNLEGLKIAVDDVQKRIVRSAMHHTIHGENIDIPKELAKCWINVYLECHMGDPFPSLVDPKLLRLVPDIIDYPQLHVDSVTMLTYYCVLHQGASMGRGEAHMEENWLRKLYTCCIRALARWQHETTGSPEDFYAANLMRRIALENFDQDLAWILFTLACRYAQTLQLHQLDRQGGTGSAAIGKPIEDRDREGLWDLVQTDLLYRLVFDKPPTLTGDPEAWKVNLPKLTSQEDTMEDHTAAIQFLLRSRLTFVLSDYFHILDQWKEKKDSGLISRVEAICTQIKDLYDEWKIDRWVEELTSDALRLWTVSSIAFTGYHCIIYMLRRAVASVHNFSTLDEADDLVFKMPLAQVISKRMLEAARTLFKMDARLDILSQAIEVIAAQNSEVEPLVEAMKRLNAEIQENMASAMAGSMAQN</sequence>
<dbReference type="GO" id="GO:0006351">
    <property type="term" value="P:DNA-templated transcription"/>
    <property type="evidence" value="ECO:0007669"/>
    <property type="project" value="InterPro"/>
</dbReference>
<protein>
    <submittedName>
        <fullName evidence="4">Fungal specific transcription factor</fullName>
    </submittedName>
</protein>
<organism evidence="4 5">
    <name type="scientific">Fusarium albosuccineum</name>
    <dbReference type="NCBI Taxonomy" id="1237068"/>
    <lineage>
        <taxon>Eukaryota</taxon>
        <taxon>Fungi</taxon>
        <taxon>Dikarya</taxon>
        <taxon>Ascomycota</taxon>
        <taxon>Pezizomycotina</taxon>
        <taxon>Sordariomycetes</taxon>
        <taxon>Hypocreomycetidae</taxon>
        <taxon>Hypocreales</taxon>
        <taxon>Nectriaceae</taxon>
        <taxon>Fusarium</taxon>
        <taxon>Fusarium decemcellulare species complex</taxon>
    </lineage>
</organism>
<dbReference type="OrthoDB" id="39175at2759"/>
<feature type="domain" description="Xylanolytic transcriptional activator regulatory" evidence="3">
    <location>
        <begin position="243"/>
        <end position="323"/>
    </location>
</feature>
<evidence type="ECO:0000256" key="2">
    <source>
        <dbReference type="SAM" id="MobiDB-lite"/>
    </source>
</evidence>
<evidence type="ECO:0000313" key="5">
    <source>
        <dbReference type="Proteomes" id="UP000554235"/>
    </source>
</evidence>
<dbReference type="SMART" id="SM00906">
    <property type="entry name" value="Fungal_trans"/>
    <property type="match status" value="1"/>
</dbReference>
<reference evidence="4 5" key="1">
    <citation type="submission" date="2020-01" db="EMBL/GenBank/DDBJ databases">
        <title>Identification and distribution of gene clusters putatively required for synthesis of sphingolipid metabolism inhibitors in phylogenetically diverse species of the filamentous fungus Fusarium.</title>
        <authorList>
            <person name="Kim H.-S."/>
            <person name="Busman M."/>
            <person name="Brown D.W."/>
            <person name="Divon H."/>
            <person name="Uhlig S."/>
            <person name="Proctor R.H."/>
        </authorList>
    </citation>
    <scope>NUCLEOTIDE SEQUENCE [LARGE SCALE GENOMIC DNA]</scope>
    <source>
        <strain evidence="4 5">NRRL 20459</strain>
    </source>
</reference>
<keyword evidence="5" id="KW-1185">Reference proteome</keyword>
<dbReference type="AlphaFoldDB" id="A0A8H4LM52"/>
<dbReference type="GO" id="GO:0003677">
    <property type="term" value="F:DNA binding"/>
    <property type="evidence" value="ECO:0007669"/>
    <property type="project" value="InterPro"/>
</dbReference>
<evidence type="ECO:0000256" key="1">
    <source>
        <dbReference type="ARBA" id="ARBA00023242"/>
    </source>
</evidence>
<dbReference type="GO" id="GO:0008270">
    <property type="term" value="F:zinc ion binding"/>
    <property type="evidence" value="ECO:0007669"/>
    <property type="project" value="InterPro"/>
</dbReference>
<dbReference type="EMBL" id="JAADYS010000316">
    <property type="protein sequence ID" value="KAF4470633.1"/>
    <property type="molecule type" value="Genomic_DNA"/>
</dbReference>